<dbReference type="PANTHER" id="PTHR31157">
    <property type="entry name" value="SCP DOMAIN-CONTAINING PROTEIN"/>
    <property type="match status" value="1"/>
</dbReference>
<dbReference type="STRING" id="1622118.Lupro_01605"/>
<dbReference type="CDD" id="cd05379">
    <property type="entry name" value="CAP_bacterial"/>
    <property type="match status" value="1"/>
</dbReference>
<dbReference type="InterPro" id="IPR035940">
    <property type="entry name" value="CAP_sf"/>
</dbReference>
<evidence type="ECO:0000256" key="1">
    <source>
        <dbReference type="SAM" id="SignalP"/>
    </source>
</evidence>
<evidence type="ECO:0000313" key="4">
    <source>
        <dbReference type="Proteomes" id="UP000059672"/>
    </source>
</evidence>
<dbReference type="Pfam" id="PF00188">
    <property type="entry name" value="CAP"/>
    <property type="match status" value="1"/>
</dbReference>
<dbReference type="PROSITE" id="PS51257">
    <property type="entry name" value="PROKAR_LIPOPROTEIN"/>
    <property type="match status" value="1"/>
</dbReference>
<dbReference type="InterPro" id="IPR014044">
    <property type="entry name" value="CAP_dom"/>
</dbReference>
<dbReference type="AlphaFoldDB" id="A0A120IDZ2"/>
<sequence>MKTIHFKLVLIIIISSTVLASCAKEDDGIYFNEVNEIKVSYSKIELEILDLVNKHRNSIGLESLNKLDVISSVARSHTSYMVETGNVNHFNFSKRQENLVVNANAKTVGENVAYGFNSSQGVVEAWLKSESHRALIESDSYTHFGISTEKNADGRNYFTQMFIKR</sequence>
<protein>
    <recommendedName>
        <fullName evidence="2">SCP domain-containing protein</fullName>
    </recommendedName>
</protein>
<reference evidence="4" key="1">
    <citation type="submission" date="2015-12" db="EMBL/GenBank/DDBJ databases">
        <title>Complete genome sequence of Lutibacter profundus strain LP1.</title>
        <authorList>
            <person name="Wissuwa J."/>
            <person name="Le Moine Bauer S."/>
            <person name="Stokke R."/>
            <person name="Dahle H."/>
            <person name="Steen I.H."/>
        </authorList>
    </citation>
    <scope>NUCLEOTIDE SEQUENCE [LARGE SCALE GENOMIC DNA]</scope>
    <source>
        <strain evidence="4">LP1</strain>
    </source>
</reference>
<dbReference type="EMBL" id="CP013355">
    <property type="protein sequence ID" value="AMC10029.1"/>
    <property type="molecule type" value="Genomic_DNA"/>
</dbReference>
<organism evidence="3 4">
    <name type="scientific">Lutibacter profundi</name>
    <dbReference type="NCBI Taxonomy" id="1622118"/>
    <lineage>
        <taxon>Bacteria</taxon>
        <taxon>Pseudomonadati</taxon>
        <taxon>Bacteroidota</taxon>
        <taxon>Flavobacteriia</taxon>
        <taxon>Flavobacteriales</taxon>
        <taxon>Flavobacteriaceae</taxon>
        <taxon>Lutibacter</taxon>
    </lineage>
</organism>
<feature type="domain" description="SCP" evidence="2">
    <location>
        <begin position="49"/>
        <end position="162"/>
    </location>
</feature>
<accession>A0A120IDZ2</accession>
<dbReference type="OrthoDB" id="982527at2"/>
<keyword evidence="1" id="KW-0732">Signal</keyword>
<dbReference type="RefSeq" id="WP_068205747.1">
    <property type="nucleotide sequence ID" value="NZ_CP013355.1"/>
</dbReference>
<dbReference type="PANTHER" id="PTHR31157:SF1">
    <property type="entry name" value="SCP DOMAIN-CONTAINING PROTEIN"/>
    <property type="match status" value="1"/>
</dbReference>
<evidence type="ECO:0000313" key="3">
    <source>
        <dbReference type="EMBL" id="AMC10029.1"/>
    </source>
</evidence>
<proteinExistence type="predicted"/>
<gene>
    <name evidence="3" type="ORF">Lupro_01605</name>
</gene>
<dbReference type="SUPFAM" id="SSF55797">
    <property type="entry name" value="PR-1-like"/>
    <property type="match status" value="1"/>
</dbReference>
<dbReference type="KEGG" id="lut:Lupro_01605"/>
<name>A0A120IDZ2_9FLAO</name>
<dbReference type="Gene3D" id="3.40.33.10">
    <property type="entry name" value="CAP"/>
    <property type="match status" value="1"/>
</dbReference>
<reference evidence="3 4" key="2">
    <citation type="journal article" date="2016" name="Int. J. Syst. Evol. Microbiol.">
        <title>Lutibacter profundi sp. nov., isolated from a deep-sea hydrothermal system on the Arctic Mid-Ocean Ridge and emended description of the genus Lutibacter.</title>
        <authorList>
            <person name="Le Moine Bauer S."/>
            <person name="Roalkvam I."/>
            <person name="Steen I.H."/>
            <person name="Dahle H."/>
        </authorList>
    </citation>
    <scope>NUCLEOTIDE SEQUENCE [LARGE SCALE GENOMIC DNA]</scope>
    <source>
        <strain evidence="3 4">LP1</strain>
    </source>
</reference>
<feature type="signal peptide" evidence="1">
    <location>
        <begin position="1"/>
        <end position="20"/>
    </location>
</feature>
<feature type="chain" id="PRO_5007166751" description="SCP domain-containing protein" evidence="1">
    <location>
        <begin position="21"/>
        <end position="165"/>
    </location>
</feature>
<evidence type="ECO:0000259" key="2">
    <source>
        <dbReference type="Pfam" id="PF00188"/>
    </source>
</evidence>
<keyword evidence="4" id="KW-1185">Reference proteome</keyword>
<dbReference type="Proteomes" id="UP000059672">
    <property type="component" value="Chromosome"/>
</dbReference>